<dbReference type="Gene3D" id="3.30.530.20">
    <property type="match status" value="1"/>
</dbReference>
<reference evidence="3 4" key="1">
    <citation type="submission" date="2013-09" db="EMBL/GenBank/DDBJ databases">
        <authorList>
            <person name="Zeng Z."/>
            <person name="Chen C."/>
        </authorList>
    </citation>
    <scope>NUCLEOTIDE SEQUENCE [LARGE SCALE GENOMIC DNA]</scope>
    <source>
        <strain evidence="3 4">F44-8</strain>
    </source>
</reference>
<protein>
    <submittedName>
        <fullName evidence="3">ATPase</fullName>
    </submittedName>
</protein>
<dbReference type="RefSeq" id="WP_035133753.1">
    <property type="nucleotide sequence ID" value="NZ_JRLV01000009.1"/>
</dbReference>
<feature type="domain" description="Activator of Hsp90 ATPase homologue 1/2-like C-terminal" evidence="2">
    <location>
        <begin position="15"/>
        <end position="141"/>
    </location>
</feature>
<organism evidence="3 4">
    <name type="scientific">Flavobacterium beibuense F44-8</name>
    <dbReference type="NCBI Taxonomy" id="1406840"/>
    <lineage>
        <taxon>Bacteria</taxon>
        <taxon>Pseudomonadati</taxon>
        <taxon>Bacteroidota</taxon>
        <taxon>Flavobacteriia</taxon>
        <taxon>Flavobacteriales</taxon>
        <taxon>Flavobacteriaceae</taxon>
        <taxon>Flavobacterium</taxon>
    </lineage>
</organism>
<evidence type="ECO:0000313" key="4">
    <source>
        <dbReference type="Proteomes" id="UP000030129"/>
    </source>
</evidence>
<accession>A0A0A2LNJ7</accession>
<dbReference type="EMBL" id="JRLV01000009">
    <property type="protein sequence ID" value="KGO80901.1"/>
    <property type="molecule type" value="Genomic_DNA"/>
</dbReference>
<dbReference type="CDD" id="cd07814">
    <property type="entry name" value="SRPBCC_CalC_Aha1-like"/>
    <property type="match status" value="1"/>
</dbReference>
<dbReference type="eggNOG" id="COG3832">
    <property type="taxonomic scope" value="Bacteria"/>
</dbReference>
<sequence>METTTKPLVMERTYNASAERVWSAITNVEKMRQWYFNLEAFEARVGFKFQFSASCDDKEVYVHLCEVTEVEEGKKITYSWKYEGREGMSYVTWELLPEGDKTKLILTHRGLETFPAHENFTRDSFNGGWTHFLGTLQDYVENN</sequence>
<dbReference type="AlphaFoldDB" id="A0A0A2LNJ7"/>
<dbReference type="InterPro" id="IPR013538">
    <property type="entry name" value="ASHA1/2-like_C"/>
</dbReference>
<proteinExistence type="inferred from homology"/>
<dbReference type="Pfam" id="PF08327">
    <property type="entry name" value="AHSA1"/>
    <property type="match status" value="1"/>
</dbReference>
<evidence type="ECO:0000259" key="2">
    <source>
        <dbReference type="Pfam" id="PF08327"/>
    </source>
</evidence>
<dbReference type="Proteomes" id="UP000030129">
    <property type="component" value="Unassembled WGS sequence"/>
</dbReference>
<dbReference type="STRING" id="1406840.Q763_10265"/>
<dbReference type="InterPro" id="IPR023393">
    <property type="entry name" value="START-like_dom_sf"/>
</dbReference>
<evidence type="ECO:0000256" key="1">
    <source>
        <dbReference type="ARBA" id="ARBA00006817"/>
    </source>
</evidence>
<gene>
    <name evidence="3" type="ORF">Q763_10265</name>
</gene>
<keyword evidence="4" id="KW-1185">Reference proteome</keyword>
<comment type="caution">
    <text evidence="3">The sequence shown here is derived from an EMBL/GenBank/DDBJ whole genome shotgun (WGS) entry which is preliminary data.</text>
</comment>
<name>A0A0A2LNJ7_9FLAO</name>
<dbReference type="SUPFAM" id="SSF55961">
    <property type="entry name" value="Bet v1-like"/>
    <property type="match status" value="1"/>
</dbReference>
<evidence type="ECO:0000313" key="3">
    <source>
        <dbReference type="EMBL" id="KGO80901.1"/>
    </source>
</evidence>
<comment type="similarity">
    <text evidence="1">Belongs to the AHA1 family.</text>
</comment>